<evidence type="ECO:0000313" key="2">
    <source>
        <dbReference type="EMBL" id="WNE97780.1"/>
    </source>
</evidence>
<accession>A0ABY9V4Y4</accession>
<sequence>MPTTPSLSVLDVPFDERPDPDEYIRAAMEWHFGPDTGSPFWLRRAASLDFDPRRDVKGVADLALFPNVTGELREVPVRDLIPQGYGADARIVGVFESGGTTGAPKRIVCLRDWLDRLTYGLSADLDGLGIPRGVDWLAIAPSGPHMVGEMVAGAAARHGGLMFRVDMDPRWVKKLISAGKTEETDAYVSHLVEQAAYVLRTQDIGVLMTTPPLLERLARHDDLIELIGRKVKGIMWGGAHMDADTRDLLRTEVFPDCELYGTYGNTMILGGATERLGLGPDEPCVFDPRTPFVTFSVVDPVSGEPVPYGERGQVVMNHVSKSCLLPNNLERDLAIRIPPPEGGVGDSVADVGPVAMFDDEVVIEGVY</sequence>
<dbReference type="InterPro" id="IPR042099">
    <property type="entry name" value="ANL_N_sf"/>
</dbReference>
<organism evidence="2 3">
    <name type="scientific">Streptomyces luomodiensis</name>
    <dbReference type="NCBI Taxonomy" id="3026192"/>
    <lineage>
        <taxon>Bacteria</taxon>
        <taxon>Bacillati</taxon>
        <taxon>Actinomycetota</taxon>
        <taxon>Actinomycetes</taxon>
        <taxon>Kitasatosporales</taxon>
        <taxon>Streptomycetaceae</taxon>
        <taxon>Streptomyces</taxon>
    </lineage>
</organism>
<evidence type="ECO:0000313" key="3">
    <source>
        <dbReference type="Proteomes" id="UP001305606"/>
    </source>
</evidence>
<dbReference type="Gene3D" id="3.40.50.12780">
    <property type="entry name" value="N-terminal domain of ligase-like"/>
    <property type="match status" value="1"/>
</dbReference>
<dbReference type="SUPFAM" id="SSF56801">
    <property type="entry name" value="Acetyl-CoA synthetase-like"/>
    <property type="match status" value="1"/>
</dbReference>
<gene>
    <name evidence="2" type="ORF">PS467_21810</name>
</gene>
<dbReference type="EMBL" id="CP117522">
    <property type="protein sequence ID" value="WNE97780.1"/>
    <property type="molecule type" value="Genomic_DNA"/>
</dbReference>
<evidence type="ECO:0000259" key="1">
    <source>
        <dbReference type="Pfam" id="PF00501"/>
    </source>
</evidence>
<protein>
    <submittedName>
        <fullName evidence="2">Phenazine antibiotic biosynthesis protein</fullName>
    </submittedName>
</protein>
<reference evidence="2 3" key="1">
    <citation type="submission" date="2023-02" db="EMBL/GenBank/DDBJ databases">
        <title>Streptomyces sp. SCA4-21 with antifungal activity against Fusarium oxysporum f. sp. cubense, Streptomyces sp. SCA2-17 with antifungal activity against Fusarium oxysporum f. sp. cubense.</title>
        <authorList>
            <person name="Qi D."/>
        </authorList>
    </citation>
    <scope>NUCLEOTIDE SEQUENCE [LARGE SCALE GENOMIC DNA]</scope>
    <source>
        <strain evidence="2 3">SCA4-21</strain>
    </source>
</reference>
<keyword evidence="3" id="KW-1185">Reference proteome</keyword>
<dbReference type="RefSeq" id="WP_311036673.1">
    <property type="nucleotide sequence ID" value="NZ_CP117522.1"/>
</dbReference>
<feature type="domain" description="AMP-dependent synthetase/ligase" evidence="1">
    <location>
        <begin position="198"/>
        <end position="316"/>
    </location>
</feature>
<dbReference type="Proteomes" id="UP001305606">
    <property type="component" value="Chromosome"/>
</dbReference>
<name>A0ABY9V4Y4_9ACTN</name>
<dbReference type="InterPro" id="IPR000873">
    <property type="entry name" value="AMP-dep_synth/lig_dom"/>
</dbReference>
<proteinExistence type="predicted"/>
<dbReference type="Pfam" id="PF00501">
    <property type="entry name" value="AMP-binding"/>
    <property type="match status" value="1"/>
</dbReference>